<evidence type="ECO:0000313" key="2">
    <source>
        <dbReference type="Proteomes" id="UP001159363"/>
    </source>
</evidence>
<keyword evidence="2" id="KW-1185">Reference proteome</keyword>
<comment type="caution">
    <text evidence="1">The sequence shown here is derived from an EMBL/GenBank/DDBJ whole genome shotgun (WGS) entry which is preliminary data.</text>
</comment>
<reference evidence="1 2" key="1">
    <citation type="submission" date="2023-02" db="EMBL/GenBank/DDBJ databases">
        <title>LHISI_Scaffold_Assembly.</title>
        <authorList>
            <person name="Stuart O.P."/>
            <person name="Cleave R."/>
            <person name="Magrath M.J.L."/>
            <person name="Mikheyev A.S."/>
        </authorList>
    </citation>
    <scope>NUCLEOTIDE SEQUENCE [LARGE SCALE GENOMIC DNA]</scope>
    <source>
        <strain evidence="1">Daus_M_001</strain>
        <tissue evidence="1">Leg muscle</tissue>
    </source>
</reference>
<protein>
    <submittedName>
        <fullName evidence="1">Uncharacterized protein</fullName>
    </submittedName>
</protein>
<dbReference type="Proteomes" id="UP001159363">
    <property type="component" value="Chromosome 1"/>
</dbReference>
<name>A0ABQ9II07_9NEOP</name>
<gene>
    <name evidence="1" type="ORF">PR048_001419</name>
</gene>
<accession>A0ABQ9II07</accession>
<dbReference type="EMBL" id="JARBHB010000001">
    <property type="protein sequence ID" value="KAJ8896077.1"/>
    <property type="molecule type" value="Genomic_DNA"/>
</dbReference>
<organism evidence="1 2">
    <name type="scientific">Dryococelus australis</name>
    <dbReference type="NCBI Taxonomy" id="614101"/>
    <lineage>
        <taxon>Eukaryota</taxon>
        <taxon>Metazoa</taxon>
        <taxon>Ecdysozoa</taxon>
        <taxon>Arthropoda</taxon>
        <taxon>Hexapoda</taxon>
        <taxon>Insecta</taxon>
        <taxon>Pterygota</taxon>
        <taxon>Neoptera</taxon>
        <taxon>Polyneoptera</taxon>
        <taxon>Phasmatodea</taxon>
        <taxon>Verophasmatodea</taxon>
        <taxon>Anareolatae</taxon>
        <taxon>Phasmatidae</taxon>
        <taxon>Eurycanthinae</taxon>
        <taxon>Dryococelus</taxon>
    </lineage>
</organism>
<proteinExistence type="predicted"/>
<evidence type="ECO:0000313" key="1">
    <source>
        <dbReference type="EMBL" id="KAJ8896077.1"/>
    </source>
</evidence>
<sequence length="334" mass="36749">MNCQNRRHVAVLLADTGANTRSSLLSTSLLVEEVDVEPSSPSSRPTGRGGAVARLLSFNLGQTGFSSRRGCSRNFSTGVTHQMTGFLGDLQFPPPKRLTAIPHISSDPQQKQLPSPFHKNVIVCNTPKERPQQHSGYSTSLPPLRAHAQHPYFNTHTFAQGIYLTANQFFILLFQHNTFSHMGIVLDDAVGWQVFLKNSCFPCPCILAPLHIHLVSPSSPLNTPFWVDINNTGTLGPSTYQQSALAWFINNTRRSCQAYVSKAAILDHLLAARGPPTPSGGKDWPSQSSHVVVLAAPAKIIPHSAVTHINKMNKHIGFRLTQLDRLVLKAYHYI</sequence>